<keyword evidence="7" id="KW-0479">Metal-binding</keyword>
<evidence type="ECO:0000256" key="11">
    <source>
        <dbReference type="ARBA" id="ARBA00023052"/>
    </source>
</evidence>
<dbReference type="EC" id="1.2.4.2" evidence="5"/>
<dbReference type="FunFam" id="3.40.50.11610:FF:000009">
    <property type="entry name" value="2-oxoglutarate dehydrogenase E1 component"/>
    <property type="match status" value="1"/>
</dbReference>
<dbReference type="OrthoDB" id="413077at2759"/>
<dbReference type="InterPro" id="IPR031717">
    <property type="entry name" value="ODO-1/KGD_C"/>
</dbReference>
<comment type="catalytic activity">
    <reaction evidence="16">
        <text>N(6)-[(R)-lipoyl]-L-lysyl-[protein] + 2-oxoglutarate + H(+) = N(6)-[(R)-S(8)-succinyldihydrolipoyl]-L-lysyl-[protein] + CO2</text>
        <dbReference type="Rhea" id="RHEA:12188"/>
        <dbReference type="Rhea" id="RHEA-COMP:10474"/>
        <dbReference type="Rhea" id="RHEA-COMP:20092"/>
        <dbReference type="ChEBI" id="CHEBI:15378"/>
        <dbReference type="ChEBI" id="CHEBI:16526"/>
        <dbReference type="ChEBI" id="CHEBI:16810"/>
        <dbReference type="ChEBI" id="CHEBI:83099"/>
        <dbReference type="ChEBI" id="CHEBI:83120"/>
        <dbReference type="EC" id="1.2.4.2"/>
    </reaction>
</comment>
<evidence type="ECO:0000313" key="18">
    <source>
        <dbReference type="EMBL" id="ORZ00543.1"/>
    </source>
</evidence>
<dbReference type="SMART" id="SM00861">
    <property type="entry name" value="Transket_pyr"/>
    <property type="match status" value="1"/>
</dbReference>
<evidence type="ECO:0000256" key="12">
    <source>
        <dbReference type="ARBA" id="ARBA00023128"/>
    </source>
</evidence>
<dbReference type="Pfam" id="PF00676">
    <property type="entry name" value="E1_dh"/>
    <property type="match status" value="1"/>
</dbReference>
<dbReference type="GO" id="GO:0006099">
    <property type="term" value="P:tricarboxylic acid cycle"/>
    <property type="evidence" value="ECO:0007669"/>
    <property type="project" value="UniProtKB-KW"/>
</dbReference>
<keyword evidence="9" id="KW-0809">Transit peptide</keyword>
<sequence>MYRSALSGYRRVLSPALYAAPQRALIRPTRLAAVLPGCQKRRYASHGEPPSSDAFLQGSSSNYIEEMYEAWLKDPSSVHLSWQVYFKNMASGVSPGQAYTPPPTLVPSDSARLPSLPSDVISSSDGDVLDHMKIQLMVRAYQVRGHHIAGLDPLQRQQADLKSEAPRELSYTYYGFTDKDLDRTFTIGPGILPAYGSKSSKKMTLREIIDHLKQIYCGSIGIEYIHIPDRAQCDWIRDRIEKSTPYSYTPDEKRVIFDRLTWSDSFERFVASKYPSEKRFGLEGGETLIPGMKAMIDRSVEQGVESIVIGMPHRGRLNVLSNVVRKPNESIFCEFSGSMEPSEEGSGDVKYHLGMNYVRPTPSGKRVHLSLVANPSHLEAVNPVVLGKTRALQFYSNDTEQNHSMAILMHGDAAFAGQGVVYETMGFHDLPHYSTGGTIHIVVNNQVGFTTDPQFGRSTPYCTDIAKSISAPVFHVNADDAEAVTFVMQLASDWRQTFKRDVVIDLVCYRRHGHNETDQPSFTQPAMYQAIAKQPPVAEIYAKQLKSEGSMNDEEIEATKKRIWKILEESYAKSKDYKPTSREWLSSSWPGFKSPKELAEEVLPHYPTGVPTETLQQVGEALTRLPENFNVHRNLKRILQTREKTIQSGENIDWSTAEALAWGSLLVEGKHVRCSGQDVERGTFSQRHAILHDQKNESTYTLLNHISSEQGHLTICNSSLSEFGVMGFELGYSLVDPNALIIWEAQFGDFANNAQCIIDQFIAAGEQKWLQRSGLVLQLPHGYDGQGPEHSSSRLERYLQLCDENPYVYPPPEKLQRQHQDCNMQVVYASTPAQYFHVMRRQIHREFRKPLILPFSKSLLRHPLARSTLEDMTGDKHFELFIPDPHPDSLASPDKITKHIYCTGQVYYALLKARDQNQLSNIAISRIEQLNPFPFQPIKDHADKYPNADIIWCQEEPLNMGAWAHVQPRLNTALAETQHHAAKRVTYTGREPSASVATGNKKRHFQEEYDFLSTALLGEATQPKEISSGVPMW</sequence>
<evidence type="ECO:0000256" key="13">
    <source>
        <dbReference type="ARBA" id="ARBA00037426"/>
    </source>
</evidence>
<keyword evidence="12" id="KW-0496">Mitochondrion</keyword>
<feature type="domain" description="Transketolase-like pyrimidine-binding" evidence="17">
    <location>
        <begin position="652"/>
        <end position="862"/>
    </location>
</feature>
<dbReference type="Pfam" id="PF16870">
    <property type="entry name" value="OxoGdeHyase_C"/>
    <property type="match status" value="1"/>
</dbReference>
<evidence type="ECO:0000256" key="15">
    <source>
        <dbReference type="ARBA" id="ARBA00042984"/>
    </source>
</evidence>
<dbReference type="PIRSF" id="PIRSF000157">
    <property type="entry name" value="Oxoglu_dh_E1"/>
    <property type="match status" value="1"/>
</dbReference>
<dbReference type="InterPro" id="IPR001017">
    <property type="entry name" value="DH_E1"/>
</dbReference>
<proteinExistence type="inferred from homology"/>
<evidence type="ECO:0000256" key="9">
    <source>
        <dbReference type="ARBA" id="ARBA00022946"/>
    </source>
</evidence>
<evidence type="ECO:0000256" key="4">
    <source>
        <dbReference type="ARBA" id="ARBA00006936"/>
    </source>
</evidence>
<dbReference type="InterPro" id="IPR029061">
    <property type="entry name" value="THDP-binding"/>
</dbReference>
<dbReference type="InterPro" id="IPR032106">
    <property type="entry name" value="2-oxogl_dehyd_N"/>
</dbReference>
<dbReference type="NCBIfam" id="NF008907">
    <property type="entry name" value="PRK12270.1"/>
    <property type="match status" value="1"/>
</dbReference>
<dbReference type="NCBIfam" id="NF006914">
    <property type="entry name" value="PRK09404.1"/>
    <property type="match status" value="1"/>
</dbReference>
<dbReference type="GO" id="GO:0030976">
    <property type="term" value="F:thiamine pyrophosphate binding"/>
    <property type="evidence" value="ECO:0007669"/>
    <property type="project" value="InterPro"/>
</dbReference>
<dbReference type="PANTHER" id="PTHR23152:SF4">
    <property type="entry name" value="2-OXOADIPATE DEHYDROGENASE COMPLEX COMPONENT E1"/>
    <property type="match status" value="1"/>
</dbReference>
<dbReference type="Gene3D" id="3.40.50.11610">
    <property type="entry name" value="Multifunctional 2-oxoglutarate metabolism enzyme, C-terminal domain"/>
    <property type="match status" value="1"/>
</dbReference>
<dbReference type="Gene3D" id="3.40.50.970">
    <property type="match status" value="1"/>
</dbReference>
<dbReference type="Pfam" id="PF02779">
    <property type="entry name" value="Transket_pyr"/>
    <property type="match status" value="1"/>
</dbReference>
<dbReference type="GO" id="GO:0005759">
    <property type="term" value="C:mitochondrial matrix"/>
    <property type="evidence" value="ECO:0007669"/>
    <property type="project" value="UniProtKB-SubCell"/>
</dbReference>
<dbReference type="EMBL" id="MCGN01000002">
    <property type="protein sequence ID" value="ORZ00543.1"/>
    <property type="molecule type" value="Genomic_DNA"/>
</dbReference>
<dbReference type="Gene3D" id="1.10.287.1150">
    <property type="entry name" value="TPP helical domain"/>
    <property type="match status" value="1"/>
</dbReference>
<gene>
    <name evidence="18" type="ORF">BCR43DRAFT_433753</name>
</gene>
<dbReference type="CDD" id="cd02016">
    <property type="entry name" value="TPP_E1_OGDC_like"/>
    <property type="match status" value="1"/>
</dbReference>
<dbReference type="AlphaFoldDB" id="A0A1X2HMB3"/>
<name>A0A1X2HMB3_SYNRA</name>
<dbReference type="FunFam" id="1.10.287.1150:FF:000002">
    <property type="entry name" value="2-oxoglutarate dehydrogenase E1 component"/>
    <property type="match status" value="1"/>
</dbReference>
<evidence type="ECO:0000256" key="8">
    <source>
        <dbReference type="ARBA" id="ARBA00022842"/>
    </source>
</evidence>
<dbReference type="NCBIfam" id="TIGR00239">
    <property type="entry name" value="2oxo_dh_E1"/>
    <property type="match status" value="1"/>
</dbReference>
<dbReference type="InterPro" id="IPR011603">
    <property type="entry name" value="2oxoglutarate_DH_E1"/>
</dbReference>
<dbReference type="GO" id="GO:0046872">
    <property type="term" value="F:metal ion binding"/>
    <property type="evidence" value="ECO:0007669"/>
    <property type="project" value="UniProtKB-KW"/>
</dbReference>
<comment type="subcellular location">
    <subcellularLocation>
        <location evidence="3">Mitochondrion matrix</location>
    </subcellularLocation>
</comment>
<dbReference type="InterPro" id="IPR042179">
    <property type="entry name" value="KGD_C_sf"/>
</dbReference>
<dbReference type="FunCoup" id="A0A1X2HMB3">
    <property type="interactions" value="276"/>
</dbReference>
<dbReference type="GO" id="GO:0045252">
    <property type="term" value="C:oxoglutarate dehydrogenase complex"/>
    <property type="evidence" value="ECO:0007669"/>
    <property type="project" value="TreeGrafter"/>
</dbReference>
<evidence type="ECO:0000259" key="17">
    <source>
        <dbReference type="SMART" id="SM00861"/>
    </source>
</evidence>
<comment type="function">
    <text evidence="13">The 2-oxoglutarate dehydrogenase complex catalyzes the overall conversion of 2-oxoglutarate to succinyl-CoA and CO(2). It contains multiple copies of three enzymatic components: 2-oxoglutarate dehydrogenase (E1), dihydrolipoamide succinyltransferase (E2) and lipoamide dehydrogenase (E3).</text>
</comment>
<evidence type="ECO:0000256" key="2">
    <source>
        <dbReference type="ARBA" id="ARBA00001964"/>
    </source>
</evidence>
<evidence type="ECO:0000256" key="3">
    <source>
        <dbReference type="ARBA" id="ARBA00004305"/>
    </source>
</evidence>
<dbReference type="FunFam" id="3.40.50.12470:FF:000003">
    <property type="entry name" value="2-oxoglutarate dehydrogenase E1 component"/>
    <property type="match status" value="1"/>
</dbReference>
<reference evidence="18 19" key="1">
    <citation type="submission" date="2016-07" db="EMBL/GenBank/DDBJ databases">
        <title>Pervasive Adenine N6-methylation of Active Genes in Fungi.</title>
        <authorList>
            <consortium name="DOE Joint Genome Institute"/>
            <person name="Mondo S.J."/>
            <person name="Dannebaum R.O."/>
            <person name="Kuo R.C."/>
            <person name="Labutti K."/>
            <person name="Haridas S."/>
            <person name="Kuo A."/>
            <person name="Salamov A."/>
            <person name="Ahrendt S.R."/>
            <person name="Lipzen A."/>
            <person name="Sullivan W."/>
            <person name="Andreopoulos W.B."/>
            <person name="Clum A."/>
            <person name="Lindquist E."/>
            <person name="Daum C."/>
            <person name="Ramamoorthy G.K."/>
            <person name="Gryganskyi A."/>
            <person name="Culley D."/>
            <person name="Magnuson J.K."/>
            <person name="James T.Y."/>
            <person name="O'Malley M.A."/>
            <person name="Stajich J.E."/>
            <person name="Spatafora J.W."/>
            <person name="Visel A."/>
            <person name="Grigoriev I.V."/>
        </authorList>
    </citation>
    <scope>NUCLEOTIDE SEQUENCE [LARGE SCALE GENOMIC DNA]</scope>
    <source>
        <strain evidence="18 19">NRRL 2496</strain>
    </source>
</reference>
<accession>A0A1X2HMB3</accession>
<dbReference type="Gene3D" id="3.40.50.12470">
    <property type="match status" value="1"/>
</dbReference>
<comment type="cofactor">
    <cofactor evidence="1">
        <name>Mg(2+)</name>
        <dbReference type="ChEBI" id="CHEBI:18420"/>
    </cofactor>
</comment>
<dbReference type="Proteomes" id="UP000242180">
    <property type="component" value="Unassembled WGS sequence"/>
</dbReference>
<comment type="cofactor">
    <cofactor evidence="2">
        <name>thiamine diphosphate</name>
        <dbReference type="ChEBI" id="CHEBI:58937"/>
    </cofactor>
</comment>
<keyword evidence="10" id="KW-0560">Oxidoreductase</keyword>
<protein>
    <recommendedName>
        <fullName evidence="14">2-oxoglutarate dehydrogenase, mitochondrial</fullName>
        <ecNumber evidence="5">1.2.4.2</ecNumber>
    </recommendedName>
    <alternativeName>
        <fullName evidence="15">2-oxoglutarate dehydrogenase complex component E1</fullName>
    </alternativeName>
</protein>
<keyword evidence="6" id="KW-0816">Tricarboxylic acid cycle</keyword>
<evidence type="ECO:0000313" key="19">
    <source>
        <dbReference type="Proteomes" id="UP000242180"/>
    </source>
</evidence>
<dbReference type="InterPro" id="IPR005475">
    <property type="entry name" value="Transketolase-like_Pyr-bd"/>
</dbReference>
<evidence type="ECO:0000256" key="1">
    <source>
        <dbReference type="ARBA" id="ARBA00001946"/>
    </source>
</evidence>
<evidence type="ECO:0000256" key="10">
    <source>
        <dbReference type="ARBA" id="ARBA00023002"/>
    </source>
</evidence>
<keyword evidence="11" id="KW-0786">Thiamine pyrophosphate</keyword>
<evidence type="ECO:0000256" key="7">
    <source>
        <dbReference type="ARBA" id="ARBA00022723"/>
    </source>
</evidence>
<keyword evidence="8" id="KW-0460">Magnesium</keyword>
<dbReference type="InParanoid" id="A0A1X2HMB3"/>
<comment type="similarity">
    <text evidence="4">Belongs to the alpha-ketoglutarate dehydrogenase family.</text>
</comment>
<dbReference type="FunFam" id="3.40.50.970:FF:000002">
    <property type="entry name" value="2-oxoglutarate dehydrogenase, E1 component"/>
    <property type="match status" value="1"/>
</dbReference>
<comment type="caution">
    <text evidence="18">The sequence shown here is derived from an EMBL/GenBank/DDBJ whole genome shotgun (WGS) entry which is preliminary data.</text>
</comment>
<dbReference type="SUPFAM" id="SSF52518">
    <property type="entry name" value="Thiamin diphosphate-binding fold (THDP-binding)"/>
    <property type="match status" value="2"/>
</dbReference>
<dbReference type="STRING" id="13706.A0A1X2HMB3"/>
<keyword evidence="19" id="KW-1185">Reference proteome</keyword>
<evidence type="ECO:0000256" key="6">
    <source>
        <dbReference type="ARBA" id="ARBA00022532"/>
    </source>
</evidence>
<evidence type="ECO:0000256" key="16">
    <source>
        <dbReference type="ARBA" id="ARBA00051911"/>
    </source>
</evidence>
<dbReference type="Pfam" id="PF16078">
    <property type="entry name" value="2-oxogl_dehyd_N"/>
    <property type="match status" value="1"/>
</dbReference>
<organism evidence="18 19">
    <name type="scientific">Syncephalastrum racemosum</name>
    <name type="common">Filamentous fungus</name>
    <dbReference type="NCBI Taxonomy" id="13706"/>
    <lineage>
        <taxon>Eukaryota</taxon>
        <taxon>Fungi</taxon>
        <taxon>Fungi incertae sedis</taxon>
        <taxon>Mucoromycota</taxon>
        <taxon>Mucoromycotina</taxon>
        <taxon>Mucoromycetes</taxon>
        <taxon>Mucorales</taxon>
        <taxon>Syncephalastraceae</taxon>
        <taxon>Syncephalastrum</taxon>
    </lineage>
</organism>
<dbReference type="PANTHER" id="PTHR23152">
    <property type="entry name" value="2-OXOGLUTARATE DEHYDROGENASE"/>
    <property type="match status" value="1"/>
</dbReference>
<dbReference type="GO" id="GO:0004591">
    <property type="term" value="F:oxoglutarate dehydrogenase (succinyl-transferring) activity"/>
    <property type="evidence" value="ECO:0007669"/>
    <property type="project" value="UniProtKB-EC"/>
</dbReference>
<evidence type="ECO:0000256" key="14">
    <source>
        <dbReference type="ARBA" id="ARBA00040267"/>
    </source>
</evidence>
<dbReference type="OMA" id="IRIRRHN"/>
<evidence type="ECO:0000256" key="5">
    <source>
        <dbReference type="ARBA" id="ARBA00012280"/>
    </source>
</evidence>